<dbReference type="GO" id="GO:0046872">
    <property type="term" value="F:metal ion binding"/>
    <property type="evidence" value="ECO:0007669"/>
    <property type="project" value="InterPro"/>
</dbReference>
<evidence type="ECO:0000256" key="1">
    <source>
        <dbReference type="SAM" id="SignalP"/>
    </source>
</evidence>
<feature type="signal peptide" evidence="1">
    <location>
        <begin position="1"/>
        <end position="21"/>
    </location>
</feature>
<dbReference type="PANTHER" id="PTHR11851:SF224">
    <property type="entry name" value="PROCESSING PROTEASE"/>
    <property type="match status" value="1"/>
</dbReference>
<dbReference type="OrthoDB" id="9811314at2"/>
<sequence precursor="true">MKFLSSIFSVIILFSALNLSAQLDRSVRPEAGPAPEIKIGESKTFELDNGLKIILVENHKVPRVSFQLFLDNDPVLEKEAVGYLSATGDLMRTGTENRSKQEIDEAIDYLGARLSTNSNGFYGSTMSKFTEDFLKIAADVALNPTFPEEELEKYIKQTKSGLSTQKSDPGAMANNVAKVLRYGKNHPYGEVTTEESVENITREMCLDYYNTYFKPNNAYMVVVGDIKKRQAKKLVTKYFGDWQKGEVPTHKYDQPQPPKGNQVAIANKDGAVQSVIKITYPIDLKPGDKDAIPATVMNEALGGGVFSGRLMQNLREDKGYTYGARSQLSKNDLVGYFNAGAEVGTEVTDSAVTEFLNEMKGMTADPVTEEHLNMIKNVQTGSFARAMESPRTIARFALNTERYNLPSDYYNTYLKKLNAVTVDQVTEMAEKYIKPENSHIIVAGDKTALKKTLKKFDSDGEVKIYDTWGNEVDDNKTLPEGLTAEKVVAKYVDARGGATKLKAIKSVKQVAEMQMQGRTIQTIMIQESPDKMINETKMNGMLVSKQVYDGENGFMTGMQGEKDFEGEELKALKRESQMHKSLKYDELGYELELIALEDIDGKEVYKVKVTSPSGDSHFDYYDVNSGLKVMTKKTIETQRGEMEQVQQMKDYKPVGGVLYPHTIVSSGMMPQPMEIKIKSIDVNVDIDDAMYQK</sequence>
<dbReference type="STRING" id="1307839.L21SP5_02858"/>
<dbReference type="RefSeq" id="WP_057953846.1">
    <property type="nucleotide sequence ID" value="NZ_CP013118.1"/>
</dbReference>
<gene>
    <name evidence="3" type="ORF">L21SP5_02858</name>
</gene>
<dbReference type="KEGG" id="blq:L21SP5_02858"/>
<organism evidence="3 4">
    <name type="scientific">Salinivirga cyanobacteriivorans</name>
    <dbReference type="NCBI Taxonomy" id="1307839"/>
    <lineage>
        <taxon>Bacteria</taxon>
        <taxon>Pseudomonadati</taxon>
        <taxon>Bacteroidota</taxon>
        <taxon>Bacteroidia</taxon>
        <taxon>Bacteroidales</taxon>
        <taxon>Salinivirgaceae</taxon>
        <taxon>Salinivirga</taxon>
    </lineage>
</organism>
<proteinExistence type="predicted"/>
<feature type="domain" description="Peptidase M16 C-terminal" evidence="2">
    <location>
        <begin position="199"/>
        <end position="377"/>
    </location>
</feature>
<dbReference type="InterPro" id="IPR050361">
    <property type="entry name" value="MPP/UQCRC_Complex"/>
</dbReference>
<dbReference type="InterPro" id="IPR007863">
    <property type="entry name" value="Peptidase_M16_C"/>
</dbReference>
<evidence type="ECO:0000313" key="3">
    <source>
        <dbReference type="EMBL" id="ALO16478.1"/>
    </source>
</evidence>
<keyword evidence="1" id="KW-0732">Signal</keyword>
<name>A0A0S2I2D3_9BACT</name>
<dbReference type="Gene3D" id="3.30.830.10">
    <property type="entry name" value="Metalloenzyme, LuxS/M16 peptidase-like"/>
    <property type="match status" value="2"/>
</dbReference>
<dbReference type="AlphaFoldDB" id="A0A0S2I2D3"/>
<dbReference type="Gene3D" id="2.50.20.10">
    <property type="entry name" value="Lipoprotein localisation LolA/LolB/LppX"/>
    <property type="match status" value="1"/>
</dbReference>
<protein>
    <submittedName>
        <fullName evidence="3">Peptidase M16 inactive domain protein</fullName>
    </submittedName>
</protein>
<feature type="chain" id="PRO_5006599396" evidence="1">
    <location>
        <begin position="22"/>
        <end position="693"/>
    </location>
</feature>
<dbReference type="SUPFAM" id="SSF63411">
    <property type="entry name" value="LuxS/MPP-like metallohydrolase"/>
    <property type="match status" value="2"/>
</dbReference>
<evidence type="ECO:0000259" key="2">
    <source>
        <dbReference type="Pfam" id="PF05193"/>
    </source>
</evidence>
<dbReference type="Proteomes" id="UP000064893">
    <property type="component" value="Chromosome"/>
</dbReference>
<accession>A0A0S2I2D3</accession>
<dbReference type="InterPro" id="IPR011249">
    <property type="entry name" value="Metalloenz_LuxS/M16"/>
</dbReference>
<dbReference type="Pfam" id="PF05193">
    <property type="entry name" value="Peptidase_M16_C"/>
    <property type="match status" value="1"/>
</dbReference>
<reference evidence="3 4" key="1">
    <citation type="submission" date="2015-11" db="EMBL/GenBank/DDBJ databases">
        <title>Description and complete genome sequence of a novel strain predominating in hypersaline microbial mats and representing a new family of the Bacteriodetes phylum.</title>
        <authorList>
            <person name="Spring S."/>
            <person name="Bunk B."/>
            <person name="Sproer C."/>
            <person name="Klenk H.-P."/>
        </authorList>
    </citation>
    <scope>NUCLEOTIDE SEQUENCE [LARGE SCALE GENOMIC DNA]</scope>
    <source>
        <strain evidence="3 4">L21-Spi-D4</strain>
    </source>
</reference>
<dbReference type="EMBL" id="CP013118">
    <property type="protein sequence ID" value="ALO16478.1"/>
    <property type="molecule type" value="Genomic_DNA"/>
</dbReference>
<evidence type="ECO:0000313" key="4">
    <source>
        <dbReference type="Proteomes" id="UP000064893"/>
    </source>
</evidence>
<dbReference type="PANTHER" id="PTHR11851">
    <property type="entry name" value="METALLOPROTEASE"/>
    <property type="match status" value="1"/>
</dbReference>
<keyword evidence="4" id="KW-1185">Reference proteome</keyword>